<sequence length="280" mass="29268">MSDTAPAWVVPAMRAGYAARGFVYAVVGGIAVSSAVRGGNAEGTTGAISSLQGGPWGQALLWAVALGLLAYALWRGLASWMDLERHGTDARGLIARTGIAVSGVVHLGLAIYAARVALGGGGSGGGTESWTARLMQMPFGRWLVVIGGLIVIGAGIYYGYKGLSEKYKRNLRATRLTERLEPVCKAGLLAHGIAIALIGGFFVYAGWTSDASEAGGMEQAFATVRQAAFGRVLLGLMGLGFVGFAVYCWIEAVYRIVPARAGRDVISMARAAKRRAEARV</sequence>
<feature type="transmembrane region" description="Helical" evidence="1">
    <location>
        <begin position="93"/>
        <end position="114"/>
    </location>
</feature>
<dbReference type="RefSeq" id="WP_154446589.1">
    <property type="nucleotide sequence ID" value="NZ_WIND01000007.1"/>
</dbReference>
<feature type="domain" description="DUF1206" evidence="2">
    <location>
        <begin position="98"/>
        <end position="163"/>
    </location>
</feature>
<evidence type="ECO:0000313" key="4">
    <source>
        <dbReference type="Proteomes" id="UP000474957"/>
    </source>
</evidence>
<feature type="transmembrane region" description="Helical" evidence="1">
    <location>
        <begin position="59"/>
        <end position="81"/>
    </location>
</feature>
<keyword evidence="1" id="KW-0812">Transmembrane</keyword>
<dbReference type="Proteomes" id="UP000474957">
    <property type="component" value="Unassembled WGS sequence"/>
</dbReference>
<keyword evidence="1" id="KW-0472">Membrane</keyword>
<feature type="transmembrane region" description="Helical" evidence="1">
    <location>
        <begin position="21"/>
        <end position="39"/>
    </location>
</feature>
<comment type="caution">
    <text evidence="3">The sequence shown here is derived from an EMBL/GenBank/DDBJ whole genome shotgun (WGS) entry which is preliminary data.</text>
</comment>
<gene>
    <name evidence="3" type="ORF">GE300_10795</name>
</gene>
<feature type="transmembrane region" description="Helical" evidence="1">
    <location>
        <begin position="139"/>
        <end position="160"/>
    </location>
</feature>
<dbReference type="InterPro" id="IPR009597">
    <property type="entry name" value="DUF1206"/>
</dbReference>
<evidence type="ECO:0000259" key="2">
    <source>
        <dbReference type="Pfam" id="PF06724"/>
    </source>
</evidence>
<feature type="transmembrane region" description="Helical" evidence="1">
    <location>
        <begin position="188"/>
        <end position="207"/>
    </location>
</feature>
<feature type="domain" description="DUF1206" evidence="2">
    <location>
        <begin position="15"/>
        <end position="80"/>
    </location>
</feature>
<keyword evidence="1" id="KW-1133">Transmembrane helix</keyword>
<protein>
    <submittedName>
        <fullName evidence="3">DUF1206 domain-containing protein</fullName>
    </submittedName>
</protein>
<organism evidence="3 4">
    <name type="scientific">Halovulum marinum</name>
    <dbReference type="NCBI Taxonomy" id="2662447"/>
    <lineage>
        <taxon>Bacteria</taxon>
        <taxon>Pseudomonadati</taxon>
        <taxon>Pseudomonadota</taxon>
        <taxon>Alphaproteobacteria</taxon>
        <taxon>Rhodobacterales</taxon>
        <taxon>Paracoccaceae</taxon>
        <taxon>Halovulum</taxon>
    </lineage>
</organism>
<dbReference type="AlphaFoldDB" id="A0A6L5Z0M6"/>
<keyword evidence="4" id="KW-1185">Reference proteome</keyword>
<dbReference type="Pfam" id="PF06724">
    <property type="entry name" value="DUF1206"/>
    <property type="match status" value="3"/>
</dbReference>
<name>A0A6L5Z0M6_9RHOB</name>
<evidence type="ECO:0000256" key="1">
    <source>
        <dbReference type="SAM" id="Phobius"/>
    </source>
</evidence>
<feature type="transmembrane region" description="Helical" evidence="1">
    <location>
        <begin position="227"/>
        <end position="250"/>
    </location>
</feature>
<accession>A0A6L5Z0M6</accession>
<feature type="domain" description="DUF1206" evidence="2">
    <location>
        <begin position="186"/>
        <end position="255"/>
    </location>
</feature>
<reference evidence="3 4" key="1">
    <citation type="submission" date="2019-10" db="EMBL/GenBank/DDBJ databases">
        <title>Cognatihalovulum marinum gen. nov. sp. nov., a new member of the family Rhodobacteraceae isolated from deep seawater of the Northwest Indian Ocean.</title>
        <authorList>
            <person name="Ruan C."/>
            <person name="Wang J."/>
            <person name="Zheng X."/>
            <person name="Song L."/>
            <person name="Zhu Y."/>
            <person name="Huang Y."/>
            <person name="Lu Z."/>
            <person name="Du W."/>
            <person name="Huang L."/>
            <person name="Dai X."/>
        </authorList>
    </citation>
    <scope>NUCLEOTIDE SEQUENCE [LARGE SCALE GENOMIC DNA]</scope>
    <source>
        <strain evidence="3 4">2CG4</strain>
    </source>
</reference>
<evidence type="ECO:0000313" key="3">
    <source>
        <dbReference type="EMBL" id="MSU90097.1"/>
    </source>
</evidence>
<proteinExistence type="predicted"/>
<dbReference type="EMBL" id="WIND01000007">
    <property type="protein sequence ID" value="MSU90097.1"/>
    <property type="molecule type" value="Genomic_DNA"/>
</dbReference>